<name>F3UPN6_STRSA</name>
<dbReference type="EMBL" id="AFFN01000010">
    <property type="protein sequence ID" value="EGJ42321.1"/>
    <property type="molecule type" value="Genomic_DNA"/>
</dbReference>
<evidence type="ECO:0000313" key="2">
    <source>
        <dbReference type="EMBL" id="EGJ42321.1"/>
    </source>
</evidence>
<dbReference type="STRING" id="888816.HMPREF9389_0794"/>
<organism evidence="2 3">
    <name type="scientific">Streptococcus sanguinis SK355</name>
    <dbReference type="NCBI Taxonomy" id="888816"/>
    <lineage>
        <taxon>Bacteria</taxon>
        <taxon>Bacillati</taxon>
        <taxon>Bacillota</taxon>
        <taxon>Bacilli</taxon>
        <taxon>Lactobacillales</taxon>
        <taxon>Streptococcaceae</taxon>
        <taxon>Streptococcus</taxon>
    </lineage>
</organism>
<comment type="caution">
    <text evidence="2">The sequence shown here is derived from an EMBL/GenBank/DDBJ whole genome shotgun (WGS) entry which is preliminary data.</text>
</comment>
<dbReference type="Proteomes" id="UP000005589">
    <property type="component" value="Unassembled WGS sequence"/>
</dbReference>
<sequence length="240" mass="27755">MVHYTVTEISTLLSIINKENIMKKRIFLKILLLGGVMIGLIGCGEKRSSRDWIENQVAEVSRVYPTENLFDLFKQFPDGFKVEQVYIKRGTYLIEITLQGDSSNHTISGVLTKTRASDDITEKPEETIRVDYIDGKFIFSDEVKAKELWPFNGFLFQKFTINQSFLSSLSMKSKNYNGNNGAFDIDYSVQNQTINQYFHKNEREQATLGFGSSNRNDDYYYYSVTVNYDNVYSFRETVSN</sequence>
<reference evidence="2 3" key="1">
    <citation type="submission" date="2011-03" db="EMBL/GenBank/DDBJ databases">
        <authorList>
            <person name="Muzny D."/>
            <person name="Qin X."/>
            <person name="Deng J."/>
            <person name="Jiang H."/>
            <person name="Liu Y."/>
            <person name="Qu J."/>
            <person name="Song X.-Z."/>
            <person name="Zhang L."/>
            <person name="Thornton R."/>
            <person name="Coyle M."/>
            <person name="Francisco L."/>
            <person name="Jackson L."/>
            <person name="Javaid M."/>
            <person name="Korchina V."/>
            <person name="Kovar C."/>
            <person name="Mata R."/>
            <person name="Mathew T."/>
            <person name="Ngo R."/>
            <person name="Nguyen L."/>
            <person name="Nguyen N."/>
            <person name="Okwuonu G."/>
            <person name="Ongeri F."/>
            <person name="Pham C."/>
            <person name="Simmons D."/>
            <person name="Wilczek-Boney K."/>
            <person name="Hale W."/>
            <person name="Jakkamsetti A."/>
            <person name="Pham P."/>
            <person name="Ruth R."/>
            <person name="San Lucas F."/>
            <person name="Warren J."/>
            <person name="Zhang J."/>
            <person name="Zhao Z."/>
            <person name="Zhou C."/>
            <person name="Zhu D."/>
            <person name="Lee S."/>
            <person name="Bess C."/>
            <person name="Blankenburg K."/>
            <person name="Forbes L."/>
            <person name="Fu Q."/>
            <person name="Gubbala S."/>
            <person name="Hirani K."/>
            <person name="Jayaseelan J.C."/>
            <person name="Lara F."/>
            <person name="Munidasa M."/>
            <person name="Palculict T."/>
            <person name="Patil S."/>
            <person name="Pu L.-L."/>
            <person name="Saada N."/>
            <person name="Tang L."/>
            <person name="Weissenberger G."/>
            <person name="Zhu Y."/>
            <person name="Hemphill L."/>
            <person name="Shang Y."/>
            <person name="Youmans B."/>
            <person name="Ayvaz T."/>
            <person name="Ross M."/>
            <person name="Santibanez J."/>
            <person name="Aqrawi P."/>
            <person name="Gross S."/>
            <person name="Joshi V."/>
            <person name="Fowler G."/>
            <person name="Nazareth L."/>
            <person name="Reid J."/>
            <person name="Worley K."/>
            <person name="Petrosino J."/>
            <person name="Highlander S."/>
            <person name="Gibbs R."/>
        </authorList>
    </citation>
    <scope>NUCLEOTIDE SEQUENCE [LARGE SCALE GENOMIC DNA]</scope>
    <source>
        <strain evidence="2 3">SK355</strain>
    </source>
</reference>
<accession>F3UPN6</accession>
<feature type="transmembrane region" description="Helical" evidence="1">
    <location>
        <begin position="26"/>
        <end position="42"/>
    </location>
</feature>
<dbReference type="eggNOG" id="ENOG50307XM">
    <property type="taxonomic scope" value="Bacteria"/>
</dbReference>
<dbReference type="AlphaFoldDB" id="F3UPN6"/>
<keyword evidence="1" id="KW-1133">Transmembrane helix</keyword>
<dbReference type="HOGENOM" id="CLU_103360_0_0_9"/>
<proteinExistence type="predicted"/>
<evidence type="ECO:0000313" key="3">
    <source>
        <dbReference type="Proteomes" id="UP000005589"/>
    </source>
</evidence>
<protein>
    <submittedName>
        <fullName evidence="2">Uncharacterized protein</fullName>
    </submittedName>
</protein>
<gene>
    <name evidence="2" type="ORF">HMPREF9389_0794</name>
</gene>
<evidence type="ECO:0000256" key="1">
    <source>
        <dbReference type="SAM" id="Phobius"/>
    </source>
</evidence>
<keyword evidence="1" id="KW-0472">Membrane</keyword>
<keyword evidence="1" id="KW-0812">Transmembrane</keyword>
<dbReference type="PATRIC" id="fig|888816.3.peg.768"/>